<dbReference type="RefSeq" id="WP_344668571.1">
    <property type="nucleotide sequence ID" value="NZ_BAAAQN010000037.1"/>
</dbReference>
<accession>A0ABN2UV81</accession>
<evidence type="ECO:0000313" key="8">
    <source>
        <dbReference type="Proteomes" id="UP001500751"/>
    </source>
</evidence>
<dbReference type="InterPro" id="IPR015421">
    <property type="entry name" value="PyrdxlP-dep_Trfase_major"/>
</dbReference>
<evidence type="ECO:0000256" key="5">
    <source>
        <dbReference type="RuleBase" id="RU000382"/>
    </source>
</evidence>
<dbReference type="Gene3D" id="3.40.640.10">
    <property type="entry name" value="Type I PLP-dependent aspartate aminotransferase-like (Major domain)"/>
    <property type="match status" value="1"/>
</dbReference>
<name>A0ABN2UV81_9ACTN</name>
<dbReference type="InterPro" id="IPR050477">
    <property type="entry name" value="GrpII_AminoAcid_Decarb"/>
</dbReference>
<reference evidence="7 8" key="1">
    <citation type="journal article" date="2019" name="Int. J. Syst. Evol. Microbiol.">
        <title>The Global Catalogue of Microorganisms (GCM) 10K type strain sequencing project: providing services to taxonomists for standard genome sequencing and annotation.</title>
        <authorList>
            <consortium name="The Broad Institute Genomics Platform"/>
            <consortium name="The Broad Institute Genome Sequencing Center for Infectious Disease"/>
            <person name="Wu L."/>
            <person name="Ma J."/>
        </authorList>
    </citation>
    <scope>NUCLEOTIDE SEQUENCE [LARGE SCALE GENOMIC DNA]</scope>
    <source>
        <strain evidence="7 8">JCM 16014</strain>
    </source>
</reference>
<keyword evidence="2 5" id="KW-0663">Pyridoxal phosphate</keyword>
<dbReference type="InterPro" id="IPR015424">
    <property type="entry name" value="PyrdxlP-dep_Trfase"/>
</dbReference>
<keyword evidence="8" id="KW-1185">Reference proteome</keyword>
<dbReference type="Pfam" id="PF00282">
    <property type="entry name" value="Pyridoxal_deC"/>
    <property type="match status" value="1"/>
</dbReference>
<dbReference type="Proteomes" id="UP001500751">
    <property type="component" value="Unassembled WGS sequence"/>
</dbReference>
<dbReference type="PANTHER" id="PTHR42735">
    <property type="match status" value="1"/>
</dbReference>
<dbReference type="EMBL" id="BAAAQN010000037">
    <property type="protein sequence ID" value="GAA2044464.1"/>
    <property type="molecule type" value="Genomic_DNA"/>
</dbReference>
<dbReference type="SUPFAM" id="SSF53383">
    <property type="entry name" value="PLP-dependent transferases"/>
    <property type="match status" value="1"/>
</dbReference>
<feature type="compositionally biased region" description="Low complexity" evidence="6">
    <location>
        <begin position="10"/>
        <end position="62"/>
    </location>
</feature>
<feature type="region of interest" description="Disordered" evidence="6">
    <location>
        <begin position="1"/>
        <end position="62"/>
    </location>
</feature>
<protein>
    <submittedName>
        <fullName evidence="7">Aminotransferase class V-fold PLP-dependent enzyme</fullName>
    </submittedName>
</protein>
<evidence type="ECO:0000313" key="7">
    <source>
        <dbReference type="EMBL" id="GAA2044464.1"/>
    </source>
</evidence>
<dbReference type="InterPro" id="IPR015422">
    <property type="entry name" value="PyrdxlP-dep_Trfase_small"/>
</dbReference>
<dbReference type="InterPro" id="IPR002129">
    <property type="entry name" value="PyrdxlP-dep_de-COase"/>
</dbReference>
<gene>
    <name evidence="7" type="ORF">GCM10009839_55150</name>
</gene>
<dbReference type="GO" id="GO:0008483">
    <property type="term" value="F:transaminase activity"/>
    <property type="evidence" value="ECO:0007669"/>
    <property type="project" value="UniProtKB-KW"/>
</dbReference>
<dbReference type="PANTHER" id="PTHR42735:SF6">
    <property type="entry name" value="SPHINGOSINE-1-PHOSPHATE LYASE 1"/>
    <property type="match status" value="1"/>
</dbReference>
<keyword evidence="7" id="KW-0808">Transferase</keyword>
<sequence>MSATHPGPPAAADTTTPDTTTPDTTTADTTTPDTAPIDASPTSAPAAAAPTTTTALPHPGLPAVGRPAADLLAELTVLTSADLPTRGERVSAYVYDSGRPGVREAGHAAYLAMLEVNGLDPTAFPSVVALERQVVGGMAARLGGSDATPGIFTSGGTESIILAVKAARDARPEVRDPQIVVPITAHAAFHKAGAYLRVRVVTVPVDPATFKADPVAMAAACTDDTVLVVASAPSYAHGVVDPVERIAADAAARGIPCHVDACVGGCLLPWLAEAGAAVPPFDLSVPGVTSLSADLHKYGYAPKGASVLLFRDEDMRRHAYYVCASWPGYPVVNTTVQSSKGAGPLAGAWATMQALGAEGYRALGRSVLAATRRLVEGIADIEGLRVLGTPEAALVAIGADPAAPLDLWALADESRARGFFLQPQLSVLGLPASLHITLTGVSEAGIEELLAILRAAADAVRPLGPGTPPADLVALVAELDFDTLDDAGFAALLPLAGIELGGESAGRMAGVNRLLDALPVAGRELMANRFLSALYSPYL</sequence>
<evidence type="ECO:0000256" key="6">
    <source>
        <dbReference type="SAM" id="MobiDB-lite"/>
    </source>
</evidence>
<proteinExistence type="inferred from homology"/>
<dbReference type="Gene3D" id="3.90.1150.10">
    <property type="entry name" value="Aspartate Aminotransferase, domain 1"/>
    <property type="match status" value="1"/>
</dbReference>
<organism evidence="7 8">
    <name type="scientific">Catenulispora yoronensis</name>
    <dbReference type="NCBI Taxonomy" id="450799"/>
    <lineage>
        <taxon>Bacteria</taxon>
        <taxon>Bacillati</taxon>
        <taxon>Actinomycetota</taxon>
        <taxon>Actinomycetes</taxon>
        <taxon>Catenulisporales</taxon>
        <taxon>Catenulisporaceae</taxon>
        <taxon>Catenulispora</taxon>
    </lineage>
</organism>
<comment type="caution">
    <text evidence="7">The sequence shown here is derived from an EMBL/GenBank/DDBJ whole genome shotgun (WGS) entry which is preliminary data.</text>
</comment>
<evidence type="ECO:0000256" key="4">
    <source>
        <dbReference type="ARBA" id="ARBA00038302"/>
    </source>
</evidence>
<comment type="cofactor">
    <cofactor evidence="1 5">
        <name>pyridoxal 5'-phosphate</name>
        <dbReference type="ChEBI" id="CHEBI:597326"/>
    </cofactor>
</comment>
<keyword evidence="3 5" id="KW-0456">Lyase</keyword>
<evidence type="ECO:0000256" key="3">
    <source>
        <dbReference type="ARBA" id="ARBA00023239"/>
    </source>
</evidence>
<evidence type="ECO:0000256" key="1">
    <source>
        <dbReference type="ARBA" id="ARBA00001933"/>
    </source>
</evidence>
<keyword evidence="7" id="KW-0032">Aminotransferase</keyword>
<comment type="similarity">
    <text evidence="4">Belongs to the group II decarboxylase family. Sphingosine-1-phosphate lyase subfamily.</text>
</comment>
<evidence type="ECO:0000256" key="2">
    <source>
        <dbReference type="ARBA" id="ARBA00022898"/>
    </source>
</evidence>